<dbReference type="EMBL" id="CM004393">
    <property type="protein sequence ID" value="KAG8650850.1"/>
    <property type="molecule type" value="Genomic_DNA"/>
</dbReference>
<evidence type="ECO:0000313" key="1">
    <source>
        <dbReference type="EMBL" id="KAG8650850.1"/>
    </source>
</evidence>
<reference evidence="2" key="1">
    <citation type="journal article" date="2016" name="Nat. Biotechnol.">
        <title>Sequencing wild and cultivated cassava and related species reveals extensive interspecific hybridization and genetic diversity.</title>
        <authorList>
            <person name="Bredeson J.V."/>
            <person name="Lyons J.B."/>
            <person name="Prochnik S.E."/>
            <person name="Wu G.A."/>
            <person name="Ha C.M."/>
            <person name="Edsinger-Gonzales E."/>
            <person name="Grimwood J."/>
            <person name="Schmutz J."/>
            <person name="Rabbi I.Y."/>
            <person name="Egesi C."/>
            <person name="Nauluvula P."/>
            <person name="Lebot V."/>
            <person name="Ndunguru J."/>
            <person name="Mkamilo G."/>
            <person name="Bart R.S."/>
            <person name="Setter T.L."/>
            <person name="Gleadow R.M."/>
            <person name="Kulakow P."/>
            <person name="Ferguson M.E."/>
            <person name="Rounsley S."/>
            <person name="Rokhsar D.S."/>
        </authorList>
    </citation>
    <scope>NUCLEOTIDE SEQUENCE [LARGE SCALE GENOMIC DNA]</scope>
    <source>
        <strain evidence="2">cv. AM560-2</strain>
    </source>
</reference>
<dbReference type="Proteomes" id="UP000091857">
    <property type="component" value="Chromosome 7"/>
</dbReference>
<gene>
    <name evidence="1" type="ORF">MANES_07G074100v8</name>
</gene>
<organism evidence="1 2">
    <name type="scientific">Manihot esculenta</name>
    <name type="common">Cassava</name>
    <name type="synonym">Jatropha manihot</name>
    <dbReference type="NCBI Taxonomy" id="3983"/>
    <lineage>
        <taxon>Eukaryota</taxon>
        <taxon>Viridiplantae</taxon>
        <taxon>Streptophyta</taxon>
        <taxon>Embryophyta</taxon>
        <taxon>Tracheophyta</taxon>
        <taxon>Spermatophyta</taxon>
        <taxon>Magnoliopsida</taxon>
        <taxon>eudicotyledons</taxon>
        <taxon>Gunneridae</taxon>
        <taxon>Pentapetalae</taxon>
        <taxon>rosids</taxon>
        <taxon>fabids</taxon>
        <taxon>Malpighiales</taxon>
        <taxon>Euphorbiaceae</taxon>
        <taxon>Crotonoideae</taxon>
        <taxon>Manihoteae</taxon>
        <taxon>Manihot</taxon>
    </lineage>
</organism>
<accession>A0ACB7HF34</accession>
<comment type="caution">
    <text evidence="1">The sequence shown here is derived from an EMBL/GenBank/DDBJ whole genome shotgun (WGS) entry which is preliminary data.</text>
</comment>
<sequence length="419" mass="47973">MQMAPKPILVFLLLLYIISVGAAMSGNDPRRKLEEEHGMRFDYSFNSGFIIGYIFSLVSVVTIFISYCFPWSDFKKINEKKTPLSKTLLMAKPRRICYQEVNKQSLISDLEKLITRMSFTSLKKATGSFDKHNFIGMGKKGKLYKAKLPYNCLTAVKRIHNSQHLVDQFFSELMILGKFKHMNIVPVLGFCIESHEKLIVYKYMPNGNLYNWLHPMNHESKTLDFHSRINIAIGIARGLAWLHHNNFIIVHSNLCSSCILLDKNLEPKISNLEGSISFSNIDDIRSTEKHLIQSDIYKFGVLLLEIILGQDFYMPKETFKERILHSSTSISTLYNAVDKSLISGRGDNAKIFSILGIACSCIDQVPDQRPTMLQIYKRLLAVKKINNCMEDSKASIQIDISTTDFIDDIDFEITEVEIR</sequence>
<proteinExistence type="predicted"/>
<name>A0ACB7HF34_MANES</name>
<protein>
    <submittedName>
        <fullName evidence="1">Uncharacterized protein</fullName>
    </submittedName>
</protein>
<evidence type="ECO:0000313" key="2">
    <source>
        <dbReference type="Proteomes" id="UP000091857"/>
    </source>
</evidence>
<keyword evidence="2" id="KW-1185">Reference proteome</keyword>